<dbReference type="AlphaFoldDB" id="A0A318KJ27"/>
<dbReference type="Proteomes" id="UP000247555">
    <property type="component" value="Unassembled WGS sequence"/>
</dbReference>
<keyword evidence="2" id="KW-1185">Reference proteome</keyword>
<protein>
    <submittedName>
        <fullName evidence="1">Uncharacterized protein</fullName>
    </submittedName>
</protein>
<comment type="caution">
    <text evidence="1">The sequence shown here is derived from an EMBL/GenBank/DDBJ whole genome shotgun (WGS) entry which is preliminary data.</text>
</comment>
<proteinExistence type="predicted"/>
<name>A0A318KJ27_9NEIS</name>
<gene>
    <name evidence="1" type="ORF">DFR34_11745</name>
</gene>
<dbReference type="EMBL" id="QJKI01000017">
    <property type="protein sequence ID" value="PXX77440.1"/>
    <property type="molecule type" value="Genomic_DNA"/>
</dbReference>
<organism evidence="1 2">
    <name type="scientific">Rivihabitans pingtungensis</name>
    <dbReference type="NCBI Taxonomy" id="1054498"/>
    <lineage>
        <taxon>Bacteria</taxon>
        <taxon>Pseudomonadati</taxon>
        <taxon>Pseudomonadota</taxon>
        <taxon>Betaproteobacteria</taxon>
        <taxon>Neisseriales</taxon>
        <taxon>Aquaspirillaceae</taxon>
        <taxon>Rivihabitans</taxon>
    </lineage>
</organism>
<evidence type="ECO:0000313" key="1">
    <source>
        <dbReference type="EMBL" id="PXX77440.1"/>
    </source>
</evidence>
<sequence>MKAQLFFKCLFFIDLASLPSKWAIQKKALPD</sequence>
<evidence type="ECO:0000313" key="2">
    <source>
        <dbReference type="Proteomes" id="UP000247555"/>
    </source>
</evidence>
<accession>A0A318KJ27</accession>
<reference evidence="1 2" key="1">
    <citation type="submission" date="2018-05" db="EMBL/GenBank/DDBJ databases">
        <title>Genomic Encyclopedia of Type Strains, Phase IV (KMG-IV): sequencing the most valuable type-strain genomes for metagenomic binning, comparative biology and taxonomic classification.</title>
        <authorList>
            <person name="Goeker M."/>
        </authorList>
    </citation>
    <scope>NUCLEOTIDE SEQUENCE [LARGE SCALE GENOMIC DNA]</scope>
    <source>
        <strain evidence="1 2">DSM 29661</strain>
    </source>
</reference>